<keyword evidence="1" id="KW-1133">Transmembrane helix</keyword>
<evidence type="ECO:0000313" key="2">
    <source>
        <dbReference type="EMBL" id="KXH66647.1"/>
    </source>
</evidence>
<evidence type="ECO:0000313" key="3">
    <source>
        <dbReference type="Proteomes" id="UP000070121"/>
    </source>
</evidence>
<reference evidence="2 3" key="1">
    <citation type="submission" date="2014-02" db="EMBL/GenBank/DDBJ databases">
        <title>The genome sequence of Colletotrichum salicis CBS 607.94.</title>
        <authorList>
            <person name="Baroncelli R."/>
            <person name="Thon M.R."/>
        </authorList>
    </citation>
    <scope>NUCLEOTIDE SEQUENCE [LARGE SCALE GENOMIC DNA]</scope>
    <source>
        <strain evidence="2 3">CBS 607.94</strain>
    </source>
</reference>
<dbReference type="AlphaFoldDB" id="A0A135V257"/>
<feature type="transmembrane region" description="Helical" evidence="1">
    <location>
        <begin position="17"/>
        <end position="41"/>
    </location>
</feature>
<dbReference type="OrthoDB" id="4793570at2759"/>
<gene>
    <name evidence="2" type="ORF">CSAL01_13435</name>
</gene>
<accession>A0A135V257</accession>
<organism evidence="2 3">
    <name type="scientific">Colletotrichum salicis</name>
    <dbReference type="NCBI Taxonomy" id="1209931"/>
    <lineage>
        <taxon>Eukaryota</taxon>
        <taxon>Fungi</taxon>
        <taxon>Dikarya</taxon>
        <taxon>Ascomycota</taxon>
        <taxon>Pezizomycotina</taxon>
        <taxon>Sordariomycetes</taxon>
        <taxon>Hypocreomycetidae</taxon>
        <taxon>Glomerellales</taxon>
        <taxon>Glomerellaceae</taxon>
        <taxon>Colletotrichum</taxon>
        <taxon>Colletotrichum acutatum species complex</taxon>
    </lineage>
</organism>
<dbReference type="EMBL" id="JFFI01000626">
    <property type="protein sequence ID" value="KXH66647.1"/>
    <property type="molecule type" value="Genomic_DNA"/>
</dbReference>
<keyword evidence="1" id="KW-0812">Transmembrane</keyword>
<name>A0A135V257_9PEZI</name>
<sequence>MDRSADRWNEISPLLRFLIVIGVVETLATILYFGITLWYLARHKKPVDDESQPRICTKRIRGARGIVVTMDKVKEQAPLARVVLAPERRGGPREEAWEPIDLPSTPSITAATPWYAVPEASRSRYSLSMMALQSYDRS</sequence>
<keyword evidence="3" id="KW-1185">Reference proteome</keyword>
<comment type="caution">
    <text evidence="2">The sequence shown here is derived from an EMBL/GenBank/DDBJ whole genome shotgun (WGS) entry which is preliminary data.</text>
</comment>
<protein>
    <submittedName>
        <fullName evidence="2">Uncharacterized protein</fullName>
    </submittedName>
</protein>
<dbReference type="Proteomes" id="UP000070121">
    <property type="component" value="Unassembled WGS sequence"/>
</dbReference>
<keyword evidence="1" id="KW-0472">Membrane</keyword>
<evidence type="ECO:0000256" key="1">
    <source>
        <dbReference type="SAM" id="Phobius"/>
    </source>
</evidence>
<proteinExistence type="predicted"/>